<dbReference type="PANTHER" id="PTHR39341">
    <property type="entry name" value="BSL7085 PROTEIN"/>
    <property type="match status" value="1"/>
</dbReference>
<dbReference type="Gene3D" id="1.10.3910.10">
    <property type="entry name" value="SP0561-like"/>
    <property type="match status" value="1"/>
</dbReference>
<reference evidence="2 3" key="1">
    <citation type="submission" date="2014-12" db="EMBL/GenBank/DDBJ databases">
        <title>Genomes of Geoalkalibacter ferrihydriticus and Geoalkalibacter subterraneus, two haloalkaliphilic metal-reducing members of the Geobacteraceae.</title>
        <authorList>
            <person name="Badalamenti J.P."/>
            <person name="Torres C.I."/>
            <person name="Krajmalnik-Brown R."/>
            <person name="Bond D.R."/>
        </authorList>
    </citation>
    <scope>NUCLEOTIDE SEQUENCE [LARGE SCALE GENOMIC DNA]</scope>
    <source>
        <strain evidence="2 3">DSM 17813</strain>
    </source>
</reference>
<sequence>MSQTITKDMTFFQILKMHPDVAKVLGSYNMGCVGCMGAMNERLEQGATAHGINIDDLLRDLNAIFESSSPQ</sequence>
<evidence type="ECO:0000313" key="2">
    <source>
        <dbReference type="EMBL" id="KIH78181.1"/>
    </source>
</evidence>
<comment type="caution">
    <text evidence="2">The sequence shown here is derived from an EMBL/GenBank/DDBJ whole genome shotgun (WGS) entry which is preliminary data.</text>
</comment>
<dbReference type="EMBL" id="JWJD01000001">
    <property type="protein sequence ID" value="KIH78181.1"/>
    <property type="molecule type" value="Genomic_DNA"/>
</dbReference>
<organism evidence="2 3">
    <name type="scientific">Geoalkalibacter ferrihydriticus DSM 17813</name>
    <dbReference type="NCBI Taxonomy" id="1121915"/>
    <lineage>
        <taxon>Bacteria</taxon>
        <taxon>Pseudomonadati</taxon>
        <taxon>Thermodesulfobacteriota</taxon>
        <taxon>Desulfuromonadia</taxon>
        <taxon>Desulfuromonadales</taxon>
        <taxon>Geoalkalibacteraceae</taxon>
        <taxon>Geoalkalibacter</taxon>
    </lineage>
</organism>
<dbReference type="InterPro" id="IPR023883">
    <property type="entry name" value="CHP03980_redox-disulphide"/>
</dbReference>
<dbReference type="InterPro" id="IPR015077">
    <property type="entry name" value="DUF1858"/>
</dbReference>
<keyword evidence="3" id="KW-1185">Reference proteome</keyword>
<dbReference type="Pfam" id="PF08984">
    <property type="entry name" value="DUF1858"/>
    <property type="match status" value="1"/>
</dbReference>
<accession>A0A0C2HM91</accession>
<protein>
    <submittedName>
        <fullName evidence="2">Disulfide oxidoreductase</fullName>
    </submittedName>
</protein>
<dbReference type="AlphaFoldDB" id="A0A0C2HM91"/>
<name>A0A0C2HM91_9BACT</name>
<proteinExistence type="predicted"/>
<dbReference type="InterPro" id="IPR038062">
    <property type="entry name" value="ScdA-like_N_sf"/>
</dbReference>
<dbReference type="SUPFAM" id="SSF140683">
    <property type="entry name" value="SP0561-like"/>
    <property type="match status" value="1"/>
</dbReference>
<evidence type="ECO:0000313" key="3">
    <source>
        <dbReference type="Proteomes" id="UP000035068"/>
    </source>
</evidence>
<dbReference type="Proteomes" id="UP000035068">
    <property type="component" value="Unassembled WGS sequence"/>
</dbReference>
<dbReference type="NCBIfam" id="TIGR03980">
    <property type="entry name" value="prismane_assoc"/>
    <property type="match status" value="1"/>
</dbReference>
<dbReference type="RefSeq" id="WP_040097157.1">
    <property type="nucleotide sequence ID" value="NZ_JWJD01000001.1"/>
</dbReference>
<feature type="domain" description="DUF1858" evidence="1">
    <location>
        <begin position="5"/>
        <end position="58"/>
    </location>
</feature>
<evidence type="ECO:0000259" key="1">
    <source>
        <dbReference type="Pfam" id="PF08984"/>
    </source>
</evidence>
<gene>
    <name evidence="2" type="ORF">GFER_01505</name>
</gene>
<dbReference type="PANTHER" id="PTHR39341:SF1">
    <property type="entry name" value="DUF1858 DOMAIN-CONTAINING PROTEIN"/>
    <property type="match status" value="1"/>
</dbReference>